<evidence type="ECO:0000256" key="3">
    <source>
        <dbReference type="SAM" id="SignalP"/>
    </source>
</evidence>
<sequence length="246" mass="29065">MRTSTLVVTALTFCITALAATPTQNELTQNLWWNTDWRFSIHDMAHGYRRSEDGRSRARIPWPLEKVDETLPKLEEDVRKREEEKGKDAIVQYHARQLALYEPMIERGSARYNRTTNFLAERGHQLRPRRRGDLEPNFVAGGLTIVRIPGRLEELNDWDRARVKDELRHSMREIEDYTTRRNAAQERMERAKRSYSLARATLEEMLQWTPINDHMNPPHRPTGSSVERHHRSHRPSIRGRMGQERH</sequence>
<feature type="compositionally biased region" description="Basic residues" evidence="2">
    <location>
        <begin position="228"/>
        <end position="237"/>
    </location>
</feature>
<organism evidence="4 5">
    <name type="scientific">Piptocephalis cylindrospora</name>
    <dbReference type="NCBI Taxonomy" id="1907219"/>
    <lineage>
        <taxon>Eukaryota</taxon>
        <taxon>Fungi</taxon>
        <taxon>Fungi incertae sedis</taxon>
        <taxon>Zoopagomycota</taxon>
        <taxon>Zoopagomycotina</taxon>
        <taxon>Zoopagomycetes</taxon>
        <taxon>Zoopagales</taxon>
        <taxon>Piptocephalidaceae</taxon>
        <taxon>Piptocephalis</taxon>
    </lineage>
</organism>
<evidence type="ECO:0000313" key="5">
    <source>
        <dbReference type="Proteomes" id="UP000267251"/>
    </source>
</evidence>
<gene>
    <name evidence="4" type="ORF">BJ684DRAFT_19423</name>
</gene>
<proteinExistence type="predicted"/>
<name>A0A4P9Y582_9FUNG</name>
<accession>A0A4P9Y582</accession>
<dbReference type="Proteomes" id="UP000267251">
    <property type="component" value="Unassembled WGS sequence"/>
</dbReference>
<feature type="chain" id="PRO_5020576392" evidence="3">
    <location>
        <begin position="20"/>
        <end position="246"/>
    </location>
</feature>
<dbReference type="AlphaFoldDB" id="A0A4P9Y582"/>
<keyword evidence="5" id="KW-1185">Reference proteome</keyword>
<reference evidence="5" key="1">
    <citation type="journal article" date="2018" name="Nat. Microbiol.">
        <title>Leveraging single-cell genomics to expand the fungal tree of life.</title>
        <authorList>
            <person name="Ahrendt S.R."/>
            <person name="Quandt C.A."/>
            <person name="Ciobanu D."/>
            <person name="Clum A."/>
            <person name="Salamov A."/>
            <person name="Andreopoulos B."/>
            <person name="Cheng J.F."/>
            <person name="Woyke T."/>
            <person name="Pelin A."/>
            <person name="Henrissat B."/>
            <person name="Reynolds N.K."/>
            <person name="Benny G.L."/>
            <person name="Smith M.E."/>
            <person name="James T.Y."/>
            <person name="Grigoriev I.V."/>
        </authorList>
    </citation>
    <scope>NUCLEOTIDE SEQUENCE [LARGE SCALE GENOMIC DNA]</scope>
</reference>
<feature type="coiled-coil region" evidence="1">
    <location>
        <begin position="160"/>
        <end position="201"/>
    </location>
</feature>
<keyword evidence="3" id="KW-0732">Signal</keyword>
<protein>
    <submittedName>
        <fullName evidence="4">Uncharacterized protein</fullName>
    </submittedName>
</protein>
<feature type="signal peptide" evidence="3">
    <location>
        <begin position="1"/>
        <end position="19"/>
    </location>
</feature>
<keyword evidence="1" id="KW-0175">Coiled coil</keyword>
<evidence type="ECO:0000256" key="1">
    <source>
        <dbReference type="SAM" id="Coils"/>
    </source>
</evidence>
<evidence type="ECO:0000313" key="4">
    <source>
        <dbReference type="EMBL" id="RKP14156.1"/>
    </source>
</evidence>
<feature type="region of interest" description="Disordered" evidence="2">
    <location>
        <begin position="211"/>
        <end position="246"/>
    </location>
</feature>
<evidence type="ECO:0000256" key="2">
    <source>
        <dbReference type="SAM" id="MobiDB-lite"/>
    </source>
</evidence>
<dbReference type="EMBL" id="KZ987877">
    <property type="protein sequence ID" value="RKP14156.1"/>
    <property type="molecule type" value="Genomic_DNA"/>
</dbReference>